<dbReference type="OrthoDB" id="9778910at2"/>
<keyword evidence="6 7" id="KW-0472">Membrane</keyword>
<dbReference type="Gene3D" id="1.10.3720.10">
    <property type="entry name" value="MetI-like"/>
    <property type="match status" value="1"/>
</dbReference>
<evidence type="ECO:0000313" key="10">
    <source>
        <dbReference type="Proteomes" id="UP000179627"/>
    </source>
</evidence>
<keyword evidence="5 7" id="KW-1133">Transmembrane helix</keyword>
<keyword evidence="3" id="KW-1003">Cell membrane</keyword>
<protein>
    <submittedName>
        <fullName evidence="9">Peptide ABC transporter permease</fullName>
    </submittedName>
</protein>
<keyword evidence="2 7" id="KW-0813">Transport</keyword>
<keyword evidence="10" id="KW-1185">Reference proteome</keyword>
<feature type="transmembrane region" description="Helical" evidence="7">
    <location>
        <begin position="229"/>
        <end position="255"/>
    </location>
</feature>
<dbReference type="PROSITE" id="PS50928">
    <property type="entry name" value="ABC_TM1"/>
    <property type="match status" value="1"/>
</dbReference>
<keyword evidence="4 7" id="KW-0812">Transmembrane</keyword>
<dbReference type="Proteomes" id="UP000179627">
    <property type="component" value="Unassembled WGS sequence"/>
</dbReference>
<feature type="transmembrane region" description="Helical" evidence="7">
    <location>
        <begin position="101"/>
        <end position="121"/>
    </location>
</feature>
<evidence type="ECO:0000313" key="9">
    <source>
        <dbReference type="EMBL" id="OHV32881.1"/>
    </source>
</evidence>
<dbReference type="InterPro" id="IPR035906">
    <property type="entry name" value="MetI-like_sf"/>
</dbReference>
<comment type="subcellular location">
    <subcellularLocation>
        <location evidence="1 7">Cell membrane</location>
        <topology evidence="1 7">Multi-pass membrane protein</topology>
    </subcellularLocation>
</comment>
<dbReference type="SUPFAM" id="SSF161098">
    <property type="entry name" value="MetI-like"/>
    <property type="match status" value="1"/>
</dbReference>
<accession>A0A1S1QHG6</accession>
<evidence type="ECO:0000256" key="3">
    <source>
        <dbReference type="ARBA" id="ARBA00022475"/>
    </source>
</evidence>
<feature type="transmembrane region" description="Helical" evidence="7">
    <location>
        <begin position="275"/>
        <end position="301"/>
    </location>
</feature>
<dbReference type="PANTHER" id="PTHR43163">
    <property type="entry name" value="DIPEPTIDE TRANSPORT SYSTEM PERMEASE PROTEIN DPPB-RELATED"/>
    <property type="match status" value="1"/>
</dbReference>
<evidence type="ECO:0000256" key="1">
    <source>
        <dbReference type="ARBA" id="ARBA00004651"/>
    </source>
</evidence>
<feature type="transmembrane region" description="Helical" evidence="7">
    <location>
        <begin position="133"/>
        <end position="155"/>
    </location>
</feature>
<feature type="transmembrane region" description="Helical" evidence="7">
    <location>
        <begin position="12"/>
        <end position="30"/>
    </location>
</feature>
<feature type="transmembrane region" description="Helical" evidence="7">
    <location>
        <begin position="175"/>
        <end position="195"/>
    </location>
</feature>
<dbReference type="CDD" id="cd06261">
    <property type="entry name" value="TM_PBP2"/>
    <property type="match status" value="1"/>
</dbReference>
<evidence type="ECO:0000256" key="6">
    <source>
        <dbReference type="ARBA" id="ARBA00023136"/>
    </source>
</evidence>
<dbReference type="Pfam" id="PF19300">
    <property type="entry name" value="BPD_transp_1_N"/>
    <property type="match status" value="1"/>
</dbReference>
<evidence type="ECO:0000256" key="2">
    <source>
        <dbReference type="ARBA" id="ARBA00022448"/>
    </source>
</evidence>
<evidence type="ECO:0000256" key="5">
    <source>
        <dbReference type="ARBA" id="ARBA00022989"/>
    </source>
</evidence>
<dbReference type="InterPro" id="IPR000515">
    <property type="entry name" value="MetI-like"/>
</dbReference>
<evidence type="ECO:0000259" key="8">
    <source>
        <dbReference type="PROSITE" id="PS50928"/>
    </source>
</evidence>
<comment type="caution">
    <text evidence="9">The sequence shown here is derived from an EMBL/GenBank/DDBJ whole genome shotgun (WGS) entry which is preliminary data.</text>
</comment>
<dbReference type="PANTHER" id="PTHR43163:SF6">
    <property type="entry name" value="DIPEPTIDE TRANSPORT SYSTEM PERMEASE PROTEIN DPPB-RELATED"/>
    <property type="match status" value="1"/>
</dbReference>
<feature type="domain" description="ABC transmembrane type-1" evidence="8">
    <location>
        <begin position="97"/>
        <end position="298"/>
    </location>
</feature>
<dbReference type="GO" id="GO:0055085">
    <property type="term" value="P:transmembrane transport"/>
    <property type="evidence" value="ECO:0007669"/>
    <property type="project" value="InterPro"/>
</dbReference>
<dbReference type="GO" id="GO:0005886">
    <property type="term" value="C:plasma membrane"/>
    <property type="evidence" value="ECO:0007669"/>
    <property type="project" value="UniProtKB-SubCell"/>
</dbReference>
<evidence type="ECO:0000256" key="4">
    <source>
        <dbReference type="ARBA" id="ARBA00022692"/>
    </source>
</evidence>
<name>A0A1S1QHG6_9ACTN</name>
<proteinExistence type="inferred from homology"/>
<comment type="similarity">
    <text evidence="7">Belongs to the binding-protein-dependent transport system permease family.</text>
</comment>
<gene>
    <name evidence="9" type="ORF">CC117_24110</name>
</gene>
<sequence length="321" mass="34719">MTRYFLWRLLQGVFVVWAAYTLTFVVLFALPSDPVSIMLGPNNLYTPEDFAIRRHELGLDRSVPVQYFISLGHLFQGDLGRSVQSGQPVSDMIAEALPQTAAMAGLGLLLGALFGVGLALATSLTRWRWLRQVLLTLPPAGVAVPGFLIGLLLLHWFSFQWNLFPALGNEGWRSLVLPAATISIQPAAVIAQILARSLDNELRQNYVDTARAKGAGPVRVNVRHALRNAALPTLTIAGLLVGGLLAGAIVAEVVFSRNGLGQISQTAVSSQDLPVVQGVVLLGSAIFVVINLLVDLLYPLLDPRITQVRRQPRSQPVTVSL</sequence>
<organism evidence="9 10">
    <name type="scientific">Parafrankia colletiae</name>
    <dbReference type="NCBI Taxonomy" id="573497"/>
    <lineage>
        <taxon>Bacteria</taxon>
        <taxon>Bacillati</taxon>
        <taxon>Actinomycetota</taxon>
        <taxon>Actinomycetes</taxon>
        <taxon>Frankiales</taxon>
        <taxon>Frankiaceae</taxon>
        <taxon>Parafrankia</taxon>
    </lineage>
</organism>
<dbReference type="Pfam" id="PF00528">
    <property type="entry name" value="BPD_transp_1"/>
    <property type="match status" value="1"/>
</dbReference>
<dbReference type="InterPro" id="IPR045621">
    <property type="entry name" value="BPD_transp_1_N"/>
</dbReference>
<dbReference type="RefSeq" id="WP_071087530.1">
    <property type="nucleotide sequence ID" value="NZ_MBLM01000136.1"/>
</dbReference>
<dbReference type="AlphaFoldDB" id="A0A1S1QHG6"/>
<dbReference type="EMBL" id="MBLM01000136">
    <property type="protein sequence ID" value="OHV32881.1"/>
    <property type="molecule type" value="Genomic_DNA"/>
</dbReference>
<reference evidence="10" key="1">
    <citation type="submission" date="2016-07" db="EMBL/GenBank/DDBJ databases">
        <title>Sequence Frankia sp. strain CcI1.17.</title>
        <authorList>
            <person name="Ghodhbane-Gtari F."/>
            <person name="Swanson E."/>
            <person name="Gueddou A."/>
            <person name="Morris K."/>
            <person name="Hezbri K."/>
            <person name="Ktari A."/>
            <person name="Nouioui I."/>
            <person name="Abebe-Akele F."/>
            <person name="Simpson S."/>
            <person name="Thomas K."/>
            <person name="Gtari M."/>
            <person name="Tisa L.S."/>
            <person name="Hurst S."/>
        </authorList>
    </citation>
    <scope>NUCLEOTIDE SEQUENCE [LARGE SCALE GENOMIC DNA]</scope>
    <source>
        <strain evidence="10">Cc1.17</strain>
    </source>
</reference>
<evidence type="ECO:0000256" key="7">
    <source>
        <dbReference type="RuleBase" id="RU363032"/>
    </source>
</evidence>